<evidence type="ECO:0000256" key="1">
    <source>
        <dbReference type="ARBA" id="ARBA00001917"/>
    </source>
</evidence>
<dbReference type="EMBL" id="KB008151">
    <property type="protein sequence ID" value="ELR11442.1"/>
    <property type="molecule type" value="Genomic_DNA"/>
</dbReference>
<evidence type="ECO:0000256" key="4">
    <source>
        <dbReference type="ARBA" id="ARBA00022857"/>
    </source>
</evidence>
<feature type="transmembrane region" description="Helical" evidence="7">
    <location>
        <begin position="395"/>
        <end position="415"/>
    </location>
</feature>
<dbReference type="InterPro" id="IPR001155">
    <property type="entry name" value="OxRdtase_FMN_N"/>
</dbReference>
<evidence type="ECO:0000256" key="5">
    <source>
        <dbReference type="ARBA" id="ARBA00023002"/>
    </source>
</evidence>
<keyword evidence="7" id="KW-0472">Membrane</keyword>
<dbReference type="KEGG" id="acan:ACA1_121500"/>
<dbReference type="GeneID" id="14911890"/>
<proteinExistence type="predicted"/>
<evidence type="ECO:0000313" key="10">
    <source>
        <dbReference type="Proteomes" id="UP000011083"/>
    </source>
</evidence>
<evidence type="ECO:0000256" key="3">
    <source>
        <dbReference type="ARBA" id="ARBA00022643"/>
    </source>
</evidence>
<keyword evidence="7" id="KW-0812">Transmembrane</keyword>
<feature type="domain" description="NADH:flavin oxidoreductase/NADH oxidase N-terminal" evidence="8">
    <location>
        <begin position="62"/>
        <end position="384"/>
    </location>
</feature>
<dbReference type="CDD" id="cd02932">
    <property type="entry name" value="OYE_YqiM_FMN"/>
    <property type="match status" value="1"/>
</dbReference>
<keyword evidence="4" id="KW-0521">NADP</keyword>
<comment type="cofactor">
    <cofactor evidence="1">
        <name>FMN</name>
        <dbReference type="ChEBI" id="CHEBI:58210"/>
    </cofactor>
</comment>
<organism evidence="9 10">
    <name type="scientific">Acanthamoeba castellanii (strain ATCC 30010 / Neff)</name>
    <dbReference type="NCBI Taxonomy" id="1257118"/>
    <lineage>
        <taxon>Eukaryota</taxon>
        <taxon>Amoebozoa</taxon>
        <taxon>Discosea</taxon>
        <taxon>Longamoebia</taxon>
        <taxon>Centramoebida</taxon>
        <taxon>Acanthamoebidae</taxon>
        <taxon>Acanthamoeba</taxon>
    </lineage>
</organism>
<dbReference type="InterPro" id="IPR013785">
    <property type="entry name" value="Aldolase_TIM"/>
</dbReference>
<dbReference type="OMA" id="ATWENMA"/>
<evidence type="ECO:0000256" key="2">
    <source>
        <dbReference type="ARBA" id="ARBA00022630"/>
    </source>
</evidence>
<protein>
    <submittedName>
        <fullName evidence="9">NADH:flavin oxidoreductase/NADH oxidase</fullName>
    </submittedName>
</protein>
<keyword evidence="3" id="KW-0288">FMN</keyword>
<dbReference type="OrthoDB" id="276546at2759"/>
<keyword evidence="7" id="KW-1133">Transmembrane helix</keyword>
<feature type="compositionally biased region" description="Pro residues" evidence="6">
    <location>
        <begin position="53"/>
        <end position="62"/>
    </location>
</feature>
<dbReference type="Proteomes" id="UP000011083">
    <property type="component" value="Unassembled WGS sequence"/>
</dbReference>
<keyword evidence="5" id="KW-0560">Oxidoreductase</keyword>
<evidence type="ECO:0000256" key="7">
    <source>
        <dbReference type="SAM" id="Phobius"/>
    </source>
</evidence>
<keyword evidence="10" id="KW-1185">Reference proteome</keyword>
<dbReference type="STRING" id="1257118.L8GEI7"/>
<dbReference type="SUPFAM" id="SSF51395">
    <property type="entry name" value="FMN-linked oxidoreductases"/>
    <property type="match status" value="1"/>
</dbReference>
<dbReference type="Gene3D" id="3.20.20.70">
    <property type="entry name" value="Aldolase class I"/>
    <property type="match status" value="1"/>
</dbReference>
<keyword evidence="2" id="KW-0285">Flavoprotein</keyword>
<reference evidence="9 10" key="1">
    <citation type="journal article" date="2013" name="Genome Biol.">
        <title>Genome of Acanthamoeba castellanii highlights extensive lateral gene transfer and early evolution of tyrosine kinase signaling.</title>
        <authorList>
            <person name="Clarke M."/>
            <person name="Lohan A.J."/>
            <person name="Liu B."/>
            <person name="Lagkouvardos I."/>
            <person name="Roy S."/>
            <person name="Zafar N."/>
            <person name="Bertelli C."/>
            <person name="Schilde C."/>
            <person name="Kianianmomeni A."/>
            <person name="Burglin T.R."/>
            <person name="Frech C."/>
            <person name="Turcotte B."/>
            <person name="Kopec K.O."/>
            <person name="Synnott J.M."/>
            <person name="Choo C."/>
            <person name="Paponov I."/>
            <person name="Finkler A."/>
            <person name="Soon Heng Tan C."/>
            <person name="Hutchins A.P."/>
            <person name="Weinmeier T."/>
            <person name="Rattei T."/>
            <person name="Chu J.S."/>
            <person name="Gimenez G."/>
            <person name="Irimia M."/>
            <person name="Rigden D.J."/>
            <person name="Fitzpatrick D.A."/>
            <person name="Lorenzo-Morales J."/>
            <person name="Bateman A."/>
            <person name="Chiu C.H."/>
            <person name="Tang P."/>
            <person name="Hegemann P."/>
            <person name="Fromm H."/>
            <person name="Raoult D."/>
            <person name="Greub G."/>
            <person name="Miranda-Saavedra D."/>
            <person name="Chen N."/>
            <person name="Nash P."/>
            <person name="Ginger M.L."/>
            <person name="Horn M."/>
            <person name="Schaap P."/>
            <person name="Caler L."/>
            <person name="Loftus B."/>
        </authorList>
    </citation>
    <scope>NUCLEOTIDE SEQUENCE [LARGE SCALE GENOMIC DNA]</scope>
    <source>
        <strain evidence="9 10">Neff</strain>
    </source>
</reference>
<feature type="region of interest" description="Disordered" evidence="6">
    <location>
        <begin position="31"/>
        <end position="62"/>
    </location>
</feature>
<dbReference type="AlphaFoldDB" id="L8GEI7"/>
<dbReference type="InterPro" id="IPR044152">
    <property type="entry name" value="YqjM-like"/>
</dbReference>
<dbReference type="GO" id="GO:0003959">
    <property type="term" value="F:NADPH dehydrogenase activity"/>
    <property type="evidence" value="ECO:0007669"/>
    <property type="project" value="InterPro"/>
</dbReference>
<evidence type="ECO:0000313" key="9">
    <source>
        <dbReference type="EMBL" id="ELR11442.1"/>
    </source>
</evidence>
<dbReference type="RefSeq" id="XP_004333455.1">
    <property type="nucleotide sequence ID" value="XM_004333407.1"/>
</dbReference>
<evidence type="ECO:0000259" key="8">
    <source>
        <dbReference type="Pfam" id="PF00724"/>
    </source>
</evidence>
<name>L8GEI7_ACACF</name>
<evidence type="ECO:0000256" key="6">
    <source>
        <dbReference type="SAM" id="MobiDB-lite"/>
    </source>
</evidence>
<dbReference type="GO" id="GO:0010181">
    <property type="term" value="F:FMN binding"/>
    <property type="evidence" value="ECO:0007669"/>
    <property type="project" value="InterPro"/>
</dbReference>
<accession>L8GEI7</accession>
<dbReference type="GO" id="GO:0050661">
    <property type="term" value="F:NADP binding"/>
    <property type="evidence" value="ECO:0007669"/>
    <property type="project" value="InterPro"/>
</dbReference>
<dbReference type="Pfam" id="PF00724">
    <property type="entry name" value="Oxidored_FMN"/>
    <property type="match status" value="1"/>
</dbReference>
<gene>
    <name evidence="9" type="ORF">ACA1_121500</name>
</gene>
<dbReference type="VEuPathDB" id="AmoebaDB:ACA1_121500"/>
<dbReference type="PANTHER" id="PTHR43303">
    <property type="entry name" value="NADPH DEHYDROGENASE C23G7.10C-RELATED"/>
    <property type="match status" value="1"/>
</dbReference>
<sequence length="416" mass="46097">MRRVKSAGPALVRQMATTSAAAIPPYRGGEALWGTRASEPPGPAALPKQPASTRPPRPPPHLFRPFTVRGLTLKNRIVVSPMCMYSSTDGMLSDWHLVHLGSFAKGGAGLVVFEASAVVPEGRITQYDAGIWKDEQIGPMSRIVDFIHQHKSAACLQIAHAGRKAREVRRTLKAAGRPWALRRDDMRQPKEMTKQEIQDTIRAFVDATVRADKAGFDAVEVHGAHGYLISSFNSPLSNHRTDDYGGSFEGRTKLCREIVKEVRNAWPREKPLFVRLSCTDWVEGGWDLPQTVRLCRDLKELCADVIDCSSGGQSPSQKIAVGPSYQVPLADAVRREVTIPTCAVGEISQAAQAEEILVNQRADLVAIGRQFLRDPFWPLHAARDLGADLHWAVQYVAPFYLFLFIYLVSLSFVTFY</sequence>
<dbReference type="PANTHER" id="PTHR43303:SF4">
    <property type="entry name" value="NADPH DEHYDROGENASE C23G7.10C-RELATED"/>
    <property type="match status" value="1"/>
</dbReference>